<dbReference type="OrthoDB" id="9798835at2"/>
<evidence type="ECO:0000256" key="3">
    <source>
        <dbReference type="ARBA" id="ARBA00023163"/>
    </source>
</evidence>
<evidence type="ECO:0000256" key="1">
    <source>
        <dbReference type="ARBA" id="ARBA00023015"/>
    </source>
</evidence>
<evidence type="ECO:0000259" key="4">
    <source>
        <dbReference type="PROSITE" id="PS50987"/>
    </source>
</evidence>
<sequence length="104" mass="11501">MAADYREDVKLIKALADENRLAILELLLSGEKCGCVLLEALSIMQPTLSHHMKLLCDAGIVTGRKHGKWIYYSICKNGSTVLRNMISRYTLPPESACGQTFGKS</sequence>
<dbReference type="InterPro" id="IPR036388">
    <property type="entry name" value="WH-like_DNA-bd_sf"/>
</dbReference>
<evidence type="ECO:0000313" key="6">
    <source>
        <dbReference type="Proteomes" id="UP000006546"/>
    </source>
</evidence>
<organism evidence="5 6">
    <name type="scientific">Treponema brennaborense (strain DSM 12168 / CIP 105900 / DD5/3)</name>
    <dbReference type="NCBI Taxonomy" id="906968"/>
    <lineage>
        <taxon>Bacteria</taxon>
        <taxon>Pseudomonadati</taxon>
        <taxon>Spirochaetota</taxon>
        <taxon>Spirochaetia</taxon>
        <taxon>Spirochaetales</taxon>
        <taxon>Treponemataceae</taxon>
        <taxon>Treponema</taxon>
    </lineage>
</organism>
<reference evidence="6" key="1">
    <citation type="submission" date="2011-04" db="EMBL/GenBank/DDBJ databases">
        <title>The complete genome of Treponema brennaborense DSM 12168.</title>
        <authorList>
            <person name="Lucas S."/>
            <person name="Han J."/>
            <person name="Lapidus A."/>
            <person name="Bruce D."/>
            <person name="Goodwin L."/>
            <person name="Pitluck S."/>
            <person name="Peters L."/>
            <person name="Kyrpides N."/>
            <person name="Mavromatis K."/>
            <person name="Ivanova N."/>
            <person name="Mikhailova N."/>
            <person name="Pagani I."/>
            <person name="Teshima H."/>
            <person name="Detter J.C."/>
            <person name="Tapia R."/>
            <person name="Han C."/>
            <person name="Land M."/>
            <person name="Hauser L."/>
            <person name="Markowitz V."/>
            <person name="Cheng J.-F."/>
            <person name="Hugenholtz P."/>
            <person name="Woyke T."/>
            <person name="Wu D."/>
            <person name="Gronow S."/>
            <person name="Wellnitz S."/>
            <person name="Brambilla E."/>
            <person name="Klenk H.-P."/>
            <person name="Eisen J.A."/>
        </authorList>
    </citation>
    <scope>NUCLEOTIDE SEQUENCE [LARGE SCALE GENOMIC DNA]</scope>
    <source>
        <strain evidence="6">DSM 12168 / CIP 105900 / DD5/3</strain>
    </source>
</reference>
<dbReference type="Gene3D" id="1.10.10.10">
    <property type="entry name" value="Winged helix-like DNA-binding domain superfamily/Winged helix DNA-binding domain"/>
    <property type="match status" value="1"/>
</dbReference>
<dbReference type="STRING" id="906968.Trebr_2213"/>
<dbReference type="InterPro" id="IPR001845">
    <property type="entry name" value="HTH_ArsR_DNA-bd_dom"/>
</dbReference>
<dbReference type="InterPro" id="IPR036390">
    <property type="entry name" value="WH_DNA-bd_sf"/>
</dbReference>
<keyword evidence="1" id="KW-0805">Transcription regulation</keyword>
<dbReference type="EMBL" id="CP002696">
    <property type="protein sequence ID" value="AEE17624.1"/>
    <property type="molecule type" value="Genomic_DNA"/>
</dbReference>
<dbReference type="NCBIfam" id="NF033788">
    <property type="entry name" value="HTH_metalloreg"/>
    <property type="match status" value="1"/>
</dbReference>
<dbReference type="InterPro" id="IPR011991">
    <property type="entry name" value="ArsR-like_HTH"/>
</dbReference>
<dbReference type="PANTHER" id="PTHR33154:SF18">
    <property type="entry name" value="ARSENICAL RESISTANCE OPERON REPRESSOR"/>
    <property type="match status" value="1"/>
</dbReference>
<dbReference type="Pfam" id="PF01022">
    <property type="entry name" value="HTH_5"/>
    <property type="match status" value="1"/>
</dbReference>
<dbReference type="KEGG" id="tbe:Trebr_2213"/>
<keyword evidence="3" id="KW-0804">Transcription</keyword>
<dbReference type="CDD" id="cd00090">
    <property type="entry name" value="HTH_ARSR"/>
    <property type="match status" value="1"/>
</dbReference>
<dbReference type="PROSITE" id="PS50987">
    <property type="entry name" value="HTH_ARSR_2"/>
    <property type="match status" value="1"/>
</dbReference>
<name>F4LL50_TREBD</name>
<dbReference type="HOGENOM" id="CLU_097806_3_5_12"/>
<evidence type="ECO:0000313" key="5">
    <source>
        <dbReference type="EMBL" id="AEE17624.1"/>
    </source>
</evidence>
<feature type="domain" description="HTH arsR-type" evidence="4">
    <location>
        <begin position="1"/>
        <end position="94"/>
    </location>
</feature>
<dbReference type="SUPFAM" id="SSF46785">
    <property type="entry name" value="Winged helix' DNA-binding domain"/>
    <property type="match status" value="1"/>
</dbReference>
<dbReference type="InterPro" id="IPR051081">
    <property type="entry name" value="HTH_MetalResp_TranReg"/>
</dbReference>
<proteinExistence type="predicted"/>
<dbReference type="GO" id="GO:0003677">
    <property type="term" value="F:DNA binding"/>
    <property type="evidence" value="ECO:0007669"/>
    <property type="project" value="UniProtKB-KW"/>
</dbReference>
<dbReference type="eggNOG" id="COG0640">
    <property type="taxonomic scope" value="Bacteria"/>
</dbReference>
<dbReference type="PRINTS" id="PR00778">
    <property type="entry name" value="HTHARSR"/>
</dbReference>
<dbReference type="SMART" id="SM00418">
    <property type="entry name" value="HTH_ARSR"/>
    <property type="match status" value="1"/>
</dbReference>
<dbReference type="AlphaFoldDB" id="F4LL50"/>
<keyword evidence="2" id="KW-0238">DNA-binding</keyword>
<evidence type="ECO:0000256" key="2">
    <source>
        <dbReference type="ARBA" id="ARBA00023125"/>
    </source>
</evidence>
<dbReference type="Proteomes" id="UP000006546">
    <property type="component" value="Chromosome"/>
</dbReference>
<protein>
    <submittedName>
        <fullName evidence="5">Transcriptional regulator, ArsR family</fullName>
    </submittedName>
</protein>
<gene>
    <name evidence="5" type="ordered locus">Trebr_2213</name>
</gene>
<accession>F4LL50</accession>
<dbReference type="GO" id="GO:0003700">
    <property type="term" value="F:DNA-binding transcription factor activity"/>
    <property type="evidence" value="ECO:0007669"/>
    <property type="project" value="InterPro"/>
</dbReference>
<dbReference type="RefSeq" id="WP_013759326.1">
    <property type="nucleotide sequence ID" value="NC_015500.1"/>
</dbReference>
<dbReference type="PANTHER" id="PTHR33154">
    <property type="entry name" value="TRANSCRIPTIONAL REGULATOR, ARSR FAMILY"/>
    <property type="match status" value="1"/>
</dbReference>
<keyword evidence="6" id="KW-1185">Reference proteome</keyword>